<evidence type="ECO:0000256" key="1">
    <source>
        <dbReference type="SAM" id="MobiDB-lite"/>
    </source>
</evidence>
<organism evidence="2 3">
    <name type="scientific">Pogonophryne albipinna</name>
    <dbReference type="NCBI Taxonomy" id="1090488"/>
    <lineage>
        <taxon>Eukaryota</taxon>
        <taxon>Metazoa</taxon>
        <taxon>Chordata</taxon>
        <taxon>Craniata</taxon>
        <taxon>Vertebrata</taxon>
        <taxon>Euteleostomi</taxon>
        <taxon>Actinopterygii</taxon>
        <taxon>Neopterygii</taxon>
        <taxon>Teleostei</taxon>
        <taxon>Neoteleostei</taxon>
        <taxon>Acanthomorphata</taxon>
        <taxon>Eupercaria</taxon>
        <taxon>Perciformes</taxon>
        <taxon>Notothenioidei</taxon>
        <taxon>Pogonophryne</taxon>
    </lineage>
</organism>
<proteinExistence type="predicted"/>
<keyword evidence="3" id="KW-1185">Reference proteome</keyword>
<dbReference type="AlphaFoldDB" id="A0AAD6AKS4"/>
<feature type="compositionally biased region" description="Basic and acidic residues" evidence="1">
    <location>
        <begin position="1"/>
        <end position="28"/>
    </location>
</feature>
<protein>
    <submittedName>
        <fullName evidence="2">Uncharacterized protein</fullName>
    </submittedName>
</protein>
<evidence type="ECO:0000313" key="3">
    <source>
        <dbReference type="Proteomes" id="UP001219934"/>
    </source>
</evidence>
<sequence length="90" mass="9630">MERHTQTNKKEKDRGEDSVGKGQVESRHTYGGPVKQQAGRARNEPGQEIRFLGGSAVGTGLQSTAAWGTGRSMGAGTALSSQCRVRAVWE</sequence>
<gene>
    <name evidence="2" type="ORF">JOQ06_014353</name>
</gene>
<dbReference type="Proteomes" id="UP001219934">
    <property type="component" value="Unassembled WGS sequence"/>
</dbReference>
<accession>A0AAD6AKS4</accession>
<evidence type="ECO:0000313" key="2">
    <source>
        <dbReference type="EMBL" id="KAJ4926603.1"/>
    </source>
</evidence>
<feature type="region of interest" description="Disordered" evidence="1">
    <location>
        <begin position="1"/>
        <end position="48"/>
    </location>
</feature>
<dbReference type="EMBL" id="JAPTMU010000019">
    <property type="protein sequence ID" value="KAJ4926603.1"/>
    <property type="molecule type" value="Genomic_DNA"/>
</dbReference>
<reference evidence="2" key="1">
    <citation type="submission" date="2022-11" db="EMBL/GenBank/DDBJ databases">
        <title>Chromosome-level genome of Pogonophryne albipinna.</title>
        <authorList>
            <person name="Jo E."/>
        </authorList>
    </citation>
    <scope>NUCLEOTIDE SEQUENCE</scope>
    <source>
        <strain evidence="2">SGF0006</strain>
        <tissue evidence="2">Muscle</tissue>
    </source>
</reference>
<name>A0AAD6AKS4_9TELE</name>
<comment type="caution">
    <text evidence="2">The sequence shown here is derived from an EMBL/GenBank/DDBJ whole genome shotgun (WGS) entry which is preliminary data.</text>
</comment>